<dbReference type="EC" id="4.2.-.-" evidence="4"/>
<keyword evidence="7" id="KW-1185">Reference proteome</keyword>
<keyword evidence="6" id="KW-0030">Aminoacyl-tRNA synthetase</keyword>
<evidence type="ECO:0000256" key="4">
    <source>
        <dbReference type="PIRNR" id="PIRNR006181"/>
    </source>
</evidence>
<dbReference type="PANTHER" id="PTHR30411">
    <property type="entry name" value="CYTOPLASMIC PROTEIN"/>
    <property type="match status" value="1"/>
</dbReference>
<proteinExistence type="inferred from homology"/>
<dbReference type="InterPro" id="IPR036754">
    <property type="entry name" value="YbaK/aa-tRNA-synt-asso_dom_sf"/>
</dbReference>
<dbReference type="OrthoDB" id="9809296at2"/>
<organism evidence="6 7">
    <name type="scientific">Priestia koreensis</name>
    <dbReference type="NCBI Taxonomy" id="284581"/>
    <lineage>
        <taxon>Bacteria</taxon>
        <taxon>Bacillati</taxon>
        <taxon>Bacillota</taxon>
        <taxon>Bacilli</taxon>
        <taxon>Bacillales</taxon>
        <taxon>Bacillaceae</taxon>
        <taxon>Priestia</taxon>
    </lineage>
</organism>
<dbReference type="InterPro" id="IPR004369">
    <property type="entry name" value="Prolyl-tRNA_editing_YbaK/EbsC"/>
</dbReference>
<reference evidence="7" key="1">
    <citation type="submission" date="2015-08" db="EMBL/GenBank/DDBJ databases">
        <title>Fjat-14210 dsm16467.</title>
        <authorList>
            <person name="Liu B."/>
            <person name="Wang J."/>
            <person name="Zhu Y."/>
            <person name="Liu G."/>
            <person name="Chen Q."/>
            <person name="Chen Z."/>
            <person name="Lan J."/>
            <person name="Che J."/>
            <person name="Ge C."/>
            <person name="Shi H."/>
            <person name="Pan Z."/>
            <person name="Liu X."/>
        </authorList>
    </citation>
    <scope>NUCLEOTIDE SEQUENCE [LARGE SCALE GENOMIC DNA]</scope>
    <source>
        <strain evidence="7">DSM 16467</strain>
    </source>
</reference>
<dbReference type="PATRIC" id="fig|284581.3.peg.2447"/>
<evidence type="ECO:0000259" key="5">
    <source>
        <dbReference type="Pfam" id="PF04073"/>
    </source>
</evidence>
<protein>
    <recommendedName>
        <fullName evidence="4">Cys-tRNA(Pro)/Cys-tRNA(Cys) deacylase</fullName>
        <ecNumber evidence="4">4.2.-.-</ecNumber>
    </recommendedName>
</protein>
<dbReference type="Proteomes" id="UP000037558">
    <property type="component" value="Unassembled WGS sequence"/>
</dbReference>
<feature type="domain" description="YbaK/aminoacyl-tRNA synthetase-associated" evidence="5">
    <location>
        <begin position="34"/>
        <end position="147"/>
    </location>
</feature>
<evidence type="ECO:0000256" key="2">
    <source>
        <dbReference type="ARBA" id="ARBA00022917"/>
    </source>
</evidence>
<comment type="caution">
    <text evidence="6">The sequence shown here is derived from an EMBL/GenBank/DDBJ whole genome shotgun (WGS) entry which is preliminary data.</text>
</comment>
<keyword evidence="3 4" id="KW-0456">Lyase</keyword>
<accession>A0A0M0L747</accession>
<dbReference type="SUPFAM" id="SSF55826">
    <property type="entry name" value="YbaK/ProRS associated domain"/>
    <property type="match status" value="1"/>
</dbReference>
<dbReference type="NCBIfam" id="TIGR00011">
    <property type="entry name" value="YbaK_EbsC"/>
    <property type="match status" value="1"/>
</dbReference>
<dbReference type="STRING" id="284581.AMD01_11655"/>
<dbReference type="GO" id="GO:0006412">
    <property type="term" value="P:translation"/>
    <property type="evidence" value="ECO:0007669"/>
    <property type="project" value="UniProtKB-KW"/>
</dbReference>
<name>A0A0M0L747_9BACI</name>
<dbReference type="GO" id="GO:0004812">
    <property type="term" value="F:aminoacyl-tRNA ligase activity"/>
    <property type="evidence" value="ECO:0007669"/>
    <property type="project" value="UniProtKB-KW"/>
</dbReference>
<evidence type="ECO:0000313" key="7">
    <source>
        <dbReference type="Proteomes" id="UP000037558"/>
    </source>
</evidence>
<dbReference type="Gene3D" id="3.90.960.10">
    <property type="entry name" value="YbaK/aminoacyl-tRNA synthetase-associated domain"/>
    <property type="match status" value="1"/>
</dbReference>
<dbReference type="CDD" id="cd00002">
    <property type="entry name" value="YbaK_deacylase"/>
    <property type="match status" value="1"/>
</dbReference>
<dbReference type="PIRSF" id="PIRSF006181">
    <property type="entry name" value="EbsC_YbaK"/>
    <property type="match status" value="1"/>
</dbReference>
<evidence type="ECO:0000256" key="3">
    <source>
        <dbReference type="ARBA" id="ARBA00023239"/>
    </source>
</evidence>
<dbReference type="Pfam" id="PF04073">
    <property type="entry name" value="tRNA_edit"/>
    <property type="match status" value="1"/>
</dbReference>
<dbReference type="GO" id="GO:0002161">
    <property type="term" value="F:aminoacyl-tRNA deacylase activity"/>
    <property type="evidence" value="ECO:0007669"/>
    <property type="project" value="InterPro"/>
</dbReference>
<gene>
    <name evidence="6" type="ORF">AMD01_11655</name>
</gene>
<dbReference type="PANTHER" id="PTHR30411:SF0">
    <property type="entry name" value="CYS-TRNA(PRO)_CYS-TRNA(CYS) DEACYLASE YBAK"/>
    <property type="match status" value="1"/>
</dbReference>
<dbReference type="GO" id="GO:0016829">
    <property type="term" value="F:lyase activity"/>
    <property type="evidence" value="ECO:0007669"/>
    <property type="project" value="UniProtKB-KW"/>
</dbReference>
<dbReference type="AlphaFoldDB" id="A0A0M0L747"/>
<dbReference type="InterPro" id="IPR007214">
    <property type="entry name" value="YbaK/aa-tRNA-synth-assoc-dom"/>
</dbReference>
<evidence type="ECO:0000313" key="6">
    <source>
        <dbReference type="EMBL" id="KOO46473.1"/>
    </source>
</evidence>
<keyword evidence="6" id="KW-0436">Ligase</keyword>
<comment type="similarity">
    <text evidence="1 4">Belongs to the prolyl-tRNA editing family. YbaK/EbsC subfamily.</text>
</comment>
<keyword evidence="2 4" id="KW-0648">Protein biosynthesis</keyword>
<dbReference type="RefSeq" id="WP_053401569.1">
    <property type="nucleotide sequence ID" value="NZ_JBBCZF010000004.1"/>
</dbReference>
<evidence type="ECO:0000256" key="1">
    <source>
        <dbReference type="ARBA" id="ARBA00009798"/>
    </source>
</evidence>
<dbReference type="EMBL" id="LILC01000013">
    <property type="protein sequence ID" value="KOO46473.1"/>
    <property type="molecule type" value="Genomic_DNA"/>
</dbReference>
<sequence>MSKKTEKTNVMRVLDQKNVAYNHYSFDSKSTSGAEVARSLGEDPHRVFKTLVTIGKSNEHYVFMVPIDQELDLKKGAQAAKEKSIDMIPQKALLPLTGYIHGGCSPIGMKKPFKTFIHESAETFTSIFFSAGKVGHQVELSLSDLQQVISVTTADLVKES</sequence>